<dbReference type="Proteomes" id="UP001530293">
    <property type="component" value="Unassembled WGS sequence"/>
</dbReference>
<comment type="caution">
    <text evidence="1">The sequence shown here is derived from an EMBL/GenBank/DDBJ whole genome shotgun (WGS) entry which is preliminary data.</text>
</comment>
<sequence>MDIEFVRQHIPGLWLLTNRPWAEMQVKASGAAVLTPSVNPSGWFQGFANAKPICMSKVRVVDASTPTKPSDALSAESLADDLFRRIAAPDLIAFPPVFHEDLICQSPWSAEDLARVLNHNLLTIRQPVTMESLPTPRDVSLEMLYGLVLSRWTEARDIIMLRIIAVSVPLLTATSTRLHVEEDAPSVRKVDRLVTRILQRNDWRKKLEASVEGYSEALDARDVVIFKQVLNHAIAKSLEVKKQSTKIEGAIYIGAKIRKKLRYMVRQIEKLERYYDHRWEVMHRVKQLKTGETIDYRASGDIDLALLNALDRALMNIPTDIQISNMGKLRDPSMHFLHSFLKDKAKGKDNSDQKDANSQLWLLEILARDAQALKSFGLYHSDWKNNIASMWNKCRRGLDDKDFQIGPAHWDLALDLYPCSHAFSFTYGRSQGYAQRANHEESLNWLLNYANIDEITYFVSLISLDSPPEPVTFLSAIPNNIRAAAQALVPWENVSRIDVSSILTLLDVWLDSLLPEENNEISKVCKNHVRKKRISHWLACRTCDSDLRLVSVNALFDVIMLTFDGPAAFSWRKLNNV</sequence>
<name>A0ABD3MNH5_9STRA</name>
<accession>A0ABD3MNH5</accession>
<gene>
    <name evidence="1" type="ORF">ACHAWU_004929</name>
</gene>
<dbReference type="AlphaFoldDB" id="A0ABD3MNH5"/>
<evidence type="ECO:0000313" key="1">
    <source>
        <dbReference type="EMBL" id="KAL3764423.1"/>
    </source>
</evidence>
<reference evidence="1 2" key="1">
    <citation type="submission" date="2024-10" db="EMBL/GenBank/DDBJ databases">
        <title>Updated reference genomes for cyclostephanoid diatoms.</title>
        <authorList>
            <person name="Roberts W.R."/>
            <person name="Alverson A.J."/>
        </authorList>
    </citation>
    <scope>NUCLEOTIDE SEQUENCE [LARGE SCALE GENOMIC DNA]</scope>
    <source>
        <strain evidence="1 2">AJA232-27</strain>
    </source>
</reference>
<evidence type="ECO:0000313" key="2">
    <source>
        <dbReference type="Proteomes" id="UP001530293"/>
    </source>
</evidence>
<dbReference type="EMBL" id="JALLBG020000105">
    <property type="protein sequence ID" value="KAL3764423.1"/>
    <property type="molecule type" value="Genomic_DNA"/>
</dbReference>
<organism evidence="1 2">
    <name type="scientific">Discostella pseudostelligera</name>
    <dbReference type="NCBI Taxonomy" id="259834"/>
    <lineage>
        <taxon>Eukaryota</taxon>
        <taxon>Sar</taxon>
        <taxon>Stramenopiles</taxon>
        <taxon>Ochrophyta</taxon>
        <taxon>Bacillariophyta</taxon>
        <taxon>Coscinodiscophyceae</taxon>
        <taxon>Thalassiosirophycidae</taxon>
        <taxon>Stephanodiscales</taxon>
        <taxon>Stephanodiscaceae</taxon>
        <taxon>Discostella</taxon>
    </lineage>
</organism>
<protein>
    <submittedName>
        <fullName evidence="1">Uncharacterized protein</fullName>
    </submittedName>
</protein>
<keyword evidence="2" id="KW-1185">Reference proteome</keyword>
<proteinExistence type="predicted"/>